<feature type="domain" description="FHA" evidence="4">
    <location>
        <begin position="31"/>
        <end position="89"/>
    </location>
</feature>
<dbReference type="AlphaFoldDB" id="A0A9Q0YEP8"/>
<comment type="subcellular location">
    <subcellularLocation>
        <location evidence="1">Nucleus</location>
    </subcellularLocation>
</comment>
<dbReference type="PANTHER" id="PTHR15464:SF1">
    <property type="entry name" value="TRANSCRIPTION FACTOR 19"/>
    <property type="match status" value="1"/>
</dbReference>
<dbReference type="Pfam" id="PF00498">
    <property type="entry name" value="FHA"/>
    <property type="match status" value="1"/>
</dbReference>
<dbReference type="SUPFAM" id="SSF57903">
    <property type="entry name" value="FYVE/PHD zinc finger"/>
    <property type="match status" value="1"/>
</dbReference>
<dbReference type="OrthoDB" id="436852at2759"/>
<dbReference type="InterPro" id="IPR000253">
    <property type="entry name" value="FHA_dom"/>
</dbReference>
<evidence type="ECO:0000313" key="6">
    <source>
        <dbReference type="Proteomes" id="UP001152320"/>
    </source>
</evidence>
<protein>
    <submittedName>
        <fullName evidence="5">Transcription factor 19</fullName>
    </submittedName>
</protein>
<feature type="region of interest" description="Disordered" evidence="3">
    <location>
        <begin position="218"/>
        <end position="259"/>
    </location>
</feature>
<gene>
    <name evidence="5" type="ORF">HOLleu_38688</name>
</gene>
<feature type="compositionally biased region" description="Polar residues" evidence="3">
    <location>
        <begin position="244"/>
        <end position="259"/>
    </location>
</feature>
<keyword evidence="2" id="KW-0539">Nucleus</keyword>
<keyword evidence="6" id="KW-1185">Reference proteome</keyword>
<dbReference type="PANTHER" id="PTHR15464">
    <property type="entry name" value="TRANSCRIPTION FACTOR 19"/>
    <property type="match status" value="1"/>
</dbReference>
<dbReference type="InterPro" id="IPR042803">
    <property type="entry name" value="TCF19"/>
</dbReference>
<feature type="region of interest" description="Disordered" evidence="3">
    <location>
        <begin position="174"/>
        <end position="197"/>
    </location>
</feature>
<evidence type="ECO:0000259" key="4">
    <source>
        <dbReference type="PROSITE" id="PS50006"/>
    </source>
</evidence>
<feature type="compositionally biased region" description="Polar residues" evidence="3">
    <location>
        <begin position="279"/>
        <end position="291"/>
    </location>
</feature>
<dbReference type="SMART" id="SM00240">
    <property type="entry name" value="FHA"/>
    <property type="match status" value="1"/>
</dbReference>
<organism evidence="5 6">
    <name type="scientific">Holothuria leucospilota</name>
    <name type="common">Black long sea cucumber</name>
    <name type="synonym">Mertensiothuria leucospilota</name>
    <dbReference type="NCBI Taxonomy" id="206669"/>
    <lineage>
        <taxon>Eukaryota</taxon>
        <taxon>Metazoa</taxon>
        <taxon>Echinodermata</taxon>
        <taxon>Eleutherozoa</taxon>
        <taxon>Echinozoa</taxon>
        <taxon>Holothuroidea</taxon>
        <taxon>Aspidochirotacea</taxon>
        <taxon>Aspidochirotida</taxon>
        <taxon>Holothuriidae</taxon>
        <taxon>Holothuria</taxon>
    </lineage>
</organism>
<evidence type="ECO:0000313" key="5">
    <source>
        <dbReference type="EMBL" id="KAJ8021472.1"/>
    </source>
</evidence>
<feature type="region of interest" description="Disordered" evidence="3">
    <location>
        <begin position="279"/>
        <end position="325"/>
    </location>
</feature>
<dbReference type="InterPro" id="IPR011011">
    <property type="entry name" value="Znf_FYVE_PHD"/>
</dbReference>
<proteinExistence type="predicted"/>
<name>A0A9Q0YEP8_HOLLE</name>
<dbReference type="PROSITE" id="PS50006">
    <property type="entry name" value="FHA_DOMAIN"/>
    <property type="match status" value="1"/>
</dbReference>
<dbReference type="Gene3D" id="2.60.200.20">
    <property type="match status" value="1"/>
</dbReference>
<sequence>MAGSYIQMRRVGKPATCREVKDVFRLDKKKCLIGRSSLAVDFYINSSVHPKLISREHAVITSQDGPDGSITLTIQDKSVNGTFVNDEKIQGTVPLYVGDVVTFGHLQGIKVKPWQVSKQLNSEFQFKVEKVEVSPDAKASISPGLRRPLAHLSNTHHCQTTKVQGQIKLQDSSKDELCEKQQSIPAGNTLPDNNNNQVLRETGLQDQIPVLVDKREHDSLQQRTDSEINNNPSPDSRRGLEFDSNPSSGDKAQLPSLSESNLLPKQLILGVPACRVQATTTKKATPPQRNFSFPALGTVNNSTKTGIQKDIGRTGKSGPERPRIIDARNVFDFSENDSDEDLHAITSEVKTKVQQLMDDEEEDSFSPRSHSSPIKKPAPSTSKNRSPVIPIRPQGKVQDTRRHSIPLTGLKSALSASGSKINTRKRKSDGLLPSAKRTVTSSDICSAVKCLQPVGIMIPWVQCDDCDLWFHTNCAGCNFEEVRKPSASFHCGCV</sequence>
<feature type="region of interest" description="Disordered" evidence="3">
    <location>
        <begin position="354"/>
        <end position="405"/>
    </location>
</feature>
<reference evidence="5" key="1">
    <citation type="submission" date="2021-10" db="EMBL/GenBank/DDBJ databases">
        <title>Tropical sea cucumber genome reveals ecological adaptation and Cuvierian tubules defense mechanism.</title>
        <authorList>
            <person name="Chen T."/>
        </authorList>
    </citation>
    <scope>NUCLEOTIDE SEQUENCE</scope>
    <source>
        <strain evidence="5">Nanhai2018</strain>
        <tissue evidence="5">Muscle</tissue>
    </source>
</reference>
<evidence type="ECO:0000256" key="1">
    <source>
        <dbReference type="ARBA" id="ARBA00004123"/>
    </source>
</evidence>
<dbReference type="Proteomes" id="UP001152320">
    <property type="component" value="Chromosome 21"/>
</dbReference>
<dbReference type="EMBL" id="JAIZAY010000021">
    <property type="protein sequence ID" value="KAJ8021472.1"/>
    <property type="molecule type" value="Genomic_DNA"/>
</dbReference>
<dbReference type="Gene3D" id="3.30.40.10">
    <property type="entry name" value="Zinc/RING finger domain, C3HC4 (zinc finger)"/>
    <property type="match status" value="1"/>
</dbReference>
<dbReference type="InterPro" id="IPR008984">
    <property type="entry name" value="SMAD_FHA_dom_sf"/>
</dbReference>
<feature type="compositionally biased region" description="Basic and acidic residues" evidence="3">
    <location>
        <begin position="310"/>
        <end position="325"/>
    </location>
</feature>
<accession>A0A9Q0YEP8</accession>
<comment type="caution">
    <text evidence="5">The sequence shown here is derived from an EMBL/GenBank/DDBJ whole genome shotgun (WGS) entry which is preliminary data.</text>
</comment>
<evidence type="ECO:0000256" key="2">
    <source>
        <dbReference type="ARBA" id="ARBA00023242"/>
    </source>
</evidence>
<dbReference type="GO" id="GO:0005634">
    <property type="term" value="C:nucleus"/>
    <property type="evidence" value="ECO:0007669"/>
    <property type="project" value="UniProtKB-SubCell"/>
</dbReference>
<dbReference type="SUPFAM" id="SSF49879">
    <property type="entry name" value="SMAD/FHA domain"/>
    <property type="match status" value="1"/>
</dbReference>
<dbReference type="InterPro" id="IPR013083">
    <property type="entry name" value="Znf_RING/FYVE/PHD"/>
</dbReference>
<evidence type="ECO:0000256" key="3">
    <source>
        <dbReference type="SAM" id="MobiDB-lite"/>
    </source>
</evidence>
<dbReference type="GO" id="GO:0010468">
    <property type="term" value="P:regulation of gene expression"/>
    <property type="evidence" value="ECO:0007669"/>
    <property type="project" value="InterPro"/>
</dbReference>
<feature type="compositionally biased region" description="Polar residues" evidence="3">
    <location>
        <begin position="180"/>
        <end position="197"/>
    </location>
</feature>